<sequence>MDNGLQMGGVVSKLQQAAEKARATADALAREAETLYSRYQQNLARVEAAKLQLGEWLARSKNTVTQFNVALSALKKSPKDAQLAGAVTELRSVLSNLARQIKLANTAYQAANKTVAASKAAYTKKAAQAKAAEANAKKAEAVYAAKNISPMPAINTAAAVSAIAEVDLMVLYTTVNQTASYAKQRIQYLVDVSNQAYKDSGINMRLRLVHARPTNYVENSANSQALADLASDVGAFAGTAALRNQYGADLVVLFRPLYAQTAGSCGTAYVGFANGGNANANWGFGTVGDGYSRDAKSNYYCGTNTFTHEIGHNLGNVHDREYSSFAGKFNYSYAWGVGGKFGTIMSYYGPSVMLFSSPTLTTQCAGTPCGFAEGNSKASDQTKTINYTAPLVAGYRPNMVSVPVIQ</sequence>
<evidence type="ECO:0000256" key="1">
    <source>
        <dbReference type="SAM" id="Coils"/>
    </source>
</evidence>
<dbReference type="SUPFAM" id="SSF55486">
    <property type="entry name" value="Metalloproteases ('zincins'), catalytic domain"/>
    <property type="match status" value="1"/>
</dbReference>
<keyword evidence="2" id="KW-0482">Metalloprotease</keyword>
<dbReference type="Pfam" id="PF13583">
    <property type="entry name" value="Reprolysin_4"/>
    <property type="match status" value="1"/>
</dbReference>
<reference evidence="2 3" key="1">
    <citation type="submission" date="2022-07" db="EMBL/GenBank/DDBJ databases">
        <title>Methylomonas rivi sp. nov., Methylomonas rosea sp. nov., Methylomonas aureus sp. nov. and Methylomonas subterranea sp. nov., four novel methanotrophs isolated from a freshwater creek and the deep terrestrial subsurface.</title>
        <authorList>
            <person name="Abin C."/>
            <person name="Sankaranarayanan K."/>
            <person name="Garner C."/>
            <person name="Sindelar R."/>
            <person name="Kotary K."/>
            <person name="Garner R."/>
            <person name="Barclay S."/>
            <person name="Lawson P."/>
            <person name="Krumholz L."/>
        </authorList>
    </citation>
    <scope>NUCLEOTIDE SEQUENCE [LARGE SCALE GENOMIC DNA]</scope>
    <source>
        <strain evidence="2 3">SURF-2</strain>
    </source>
</reference>
<feature type="coiled-coil region" evidence="1">
    <location>
        <begin position="11"/>
        <end position="49"/>
    </location>
</feature>
<name>A0ABT1TFW6_9GAMM</name>
<dbReference type="Proteomes" id="UP001524499">
    <property type="component" value="Unassembled WGS sequence"/>
</dbReference>
<dbReference type="GO" id="GO:0008237">
    <property type="term" value="F:metallopeptidase activity"/>
    <property type="evidence" value="ECO:0007669"/>
    <property type="project" value="UniProtKB-KW"/>
</dbReference>
<keyword evidence="2" id="KW-0378">Hydrolase</keyword>
<accession>A0ABT1TFW6</accession>
<dbReference type="Gene3D" id="3.40.390.10">
    <property type="entry name" value="Collagenase (Catalytic Domain)"/>
    <property type="match status" value="1"/>
</dbReference>
<comment type="caution">
    <text evidence="2">The sequence shown here is derived from an EMBL/GenBank/DDBJ whole genome shotgun (WGS) entry which is preliminary data.</text>
</comment>
<dbReference type="RefSeq" id="WP_256602165.1">
    <property type="nucleotide sequence ID" value="NZ_JANIBJ010000015.1"/>
</dbReference>
<organism evidence="2 3">
    <name type="scientific">Methylomonas subterranea</name>
    <dbReference type="NCBI Taxonomy" id="2952225"/>
    <lineage>
        <taxon>Bacteria</taxon>
        <taxon>Pseudomonadati</taxon>
        <taxon>Pseudomonadota</taxon>
        <taxon>Gammaproteobacteria</taxon>
        <taxon>Methylococcales</taxon>
        <taxon>Methylococcaceae</taxon>
        <taxon>Methylomonas</taxon>
    </lineage>
</organism>
<dbReference type="EMBL" id="JANIBJ010000015">
    <property type="protein sequence ID" value="MCQ8104362.1"/>
    <property type="molecule type" value="Genomic_DNA"/>
</dbReference>
<keyword evidence="2" id="KW-0645">Protease</keyword>
<keyword evidence="3" id="KW-1185">Reference proteome</keyword>
<protein>
    <submittedName>
        <fullName evidence="2">Zinc-dependent metalloprotease</fullName>
    </submittedName>
</protein>
<evidence type="ECO:0000313" key="2">
    <source>
        <dbReference type="EMBL" id="MCQ8104362.1"/>
    </source>
</evidence>
<gene>
    <name evidence="2" type="ORF">NP590_09635</name>
</gene>
<dbReference type="InterPro" id="IPR024079">
    <property type="entry name" value="MetalloPept_cat_dom_sf"/>
</dbReference>
<keyword evidence="1" id="KW-0175">Coiled coil</keyword>
<proteinExistence type="predicted"/>
<evidence type="ECO:0000313" key="3">
    <source>
        <dbReference type="Proteomes" id="UP001524499"/>
    </source>
</evidence>